<feature type="compositionally biased region" description="Gly residues" evidence="1">
    <location>
        <begin position="39"/>
        <end position="48"/>
    </location>
</feature>
<gene>
    <name evidence="2" type="ORF">EPUS_06062</name>
</gene>
<evidence type="ECO:0000256" key="1">
    <source>
        <dbReference type="SAM" id="MobiDB-lite"/>
    </source>
</evidence>
<organism evidence="2 3">
    <name type="scientific">Endocarpon pusillum (strain Z07020 / HMAS-L-300199)</name>
    <name type="common">Lichen-forming fungus</name>
    <dbReference type="NCBI Taxonomy" id="1263415"/>
    <lineage>
        <taxon>Eukaryota</taxon>
        <taxon>Fungi</taxon>
        <taxon>Dikarya</taxon>
        <taxon>Ascomycota</taxon>
        <taxon>Pezizomycotina</taxon>
        <taxon>Eurotiomycetes</taxon>
        <taxon>Chaetothyriomycetidae</taxon>
        <taxon>Verrucariales</taxon>
        <taxon>Verrucariaceae</taxon>
        <taxon>Endocarpon</taxon>
    </lineage>
</organism>
<feature type="compositionally biased region" description="Basic and acidic residues" evidence="1">
    <location>
        <begin position="49"/>
        <end position="59"/>
    </location>
</feature>
<dbReference type="GeneID" id="19241009"/>
<dbReference type="HOGENOM" id="CLU_2236569_0_0_1"/>
<dbReference type="EMBL" id="KE721107">
    <property type="protein sequence ID" value="ERF72433.1"/>
    <property type="molecule type" value="Genomic_DNA"/>
</dbReference>
<name>U1GJU0_ENDPU</name>
<reference evidence="3" key="1">
    <citation type="journal article" date="2014" name="BMC Genomics">
        <title>Genome characteristics reveal the impact of lichenization on lichen-forming fungus Endocarpon pusillum Hedwig (Verrucariales, Ascomycota).</title>
        <authorList>
            <person name="Wang Y.-Y."/>
            <person name="Liu B."/>
            <person name="Zhang X.-Y."/>
            <person name="Zhou Q.-M."/>
            <person name="Zhang T."/>
            <person name="Li H."/>
            <person name="Yu Y.-F."/>
            <person name="Zhang X.-L."/>
            <person name="Hao X.-Y."/>
            <person name="Wang M."/>
            <person name="Wang L."/>
            <person name="Wei J.-C."/>
        </authorList>
    </citation>
    <scope>NUCLEOTIDE SEQUENCE [LARGE SCALE GENOMIC DNA]</scope>
    <source>
        <strain evidence="3">Z07020 / HMAS-L-300199</strain>
    </source>
</reference>
<sequence>MQGVDTRPARDESVKNVRKGIFRGLRNREHKIVDCTKHFGGGSGGGGDSGKEGYGRLDSKLIDPTASGGALATRNCIKEQYYEGQTMAQMPIQAESGAEHKDNLI</sequence>
<protein>
    <submittedName>
        <fullName evidence="2">Uncharacterized protein</fullName>
    </submittedName>
</protein>
<evidence type="ECO:0000313" key="3">
    <source>
        <dbReference type="Proteomes" id="UP000019373"/>
    </source>
</evidence>
<keyword evidence="3" id="KW-1185">Reference proteome</keyword>
<proteinExistence type="predicted"/>
<accession>U1GJU0</accession>
<dbReference type="Proteomes" id="UP000019373">
    <property type="component" value="Unassembled WGS sequence"/>
</dbReference>
<dbReference type="AlphaFoldDB" id="U1GJU0"/>
<dbReference type="RefSeq" id="XP_007801942.1">
    <property type="nucleotide sequence ID" value="XM_007803751.1"/>
</dbReference>
<evidence type="ECO:0000313" key="2">
    <source>
        <dbReference type="EMBL" id="ERF72433.1"/>
    </source>
</evidence>
<feature type="region of interest" description="Disordered" evidence="1">
    <location>
        <begin position="37"/>
        <end position="59"/>
    </location>
</feature>